<keyword evidence="2" id="KW-1185">Reference proteome</keyword>
<protein>
    <submittedName>
        <fullName evidence="1">21418_t:CDS:1</fullName>
    </submittedName>
</protein>
<name>A0A9N9NNT5_9GLOM</name>
<sequence length="49" mass="5246">MSVCEKKPSDLGSAETVKMIGYPESTISVNRGWLKSGTSRDFPISNAIG</sequence>
<evidence type="ECO:0000313" key="1">
    <source>
        <dbReference type="EMBL" id="CAG8750124.1"/>
    </source>
</evidence>
<gene>
    <name evidence="1" type="ORF">CPELLU_LOCUS14655</name>
</gene>
<dbReference type="AlphaFoldDB" id="A0A9N9NNT5"/>
<dbReference type="EMBL" id="CAJVQA010017702">
    <property type="protein sequence ID" value="CAG8750124.1"/>
    <property type="molecule type" value="Genomic_DNA"/>
</dbReference>
<proteinExistence type="predicted"/>
<evidence type="ECO:0000313" key="2">
    <source>
        <dbReference type="Proteomes" id="UP000789759"/>
    </source>
</evidence>
<reference evidence="1" key="1">
    <citation type="submission" date="2021-06" db="EMBL/GenBank/DDBJ databases">
        <authorList>
            <person name="Kallberg Y."/>
            <person name="Tangrot J."/>
            <person name="Rosling A."/>
        </authorList>
    </citation>
    <scope>NUCLEOTIDE SEQUENCE</scope>
    <source>
        <strain evidence="1">FL966</strain>
    </source>
</reference>
<accession>A0A9N9NNT5</accession>
<feature type="non-terminal residue" evidence="1">
    <location>
        <position position="1"/>
    </location>
</feature>
<dbReference type="Proteomes" id="UP000789759">
    <property type="component" value="Unassembled WGS sequence"/>
</dbReference>
<comment type="caution">
    <text evidence="1">The sequence shown here is derived from an EMBL/GenBank/DDBJ whole genome shotgun (WGS) entry which is preliminary data.</text>
</comment>
<organism evidence="1 2">
    <name type="scientific">Cetraspora pellucida</name>
    <dbReference type="NCBI Taxonomy" id="1433469"/>
    <lineage>
        <taxon>Eukaryota</taxon>
        <taxon>Fungi</taxon>
        <taxon>Fungi incertae sedis</taxon>
        <taxon>Mucoromycota</taxon>
        <taxon>Glomeromycotina</taxon>
        <taxon>Glomeromycetes</taxon>
        <taxon>Diversisporales</taxon>
        <taxon>Gigasporaceae</taxon>
        <taxon>Cetraspora</taxon>
    </lineage>
</organism>